<protein>
    <recommendedName>
        <fullName evidence="3">Aldehyde dehydrogenase domain-containing protein</fullName>
    </recommendedName>
</protein>
<dbReference type="Gene3D" id="3.40.309.10">
    <property type="entry name" value="Aldehyde Dehydrogenase, Chain A, domain 2"/>
    <property type="match status" value="1"/>
</dbReference>
<dbReference type="Proteomes" id="UP000257080">
    <property type="component" value="Unassembled WGS sequence"/>
</dbReference>
<dbReference type="InterPro" id="IPR050485">
    <property type="entry name" value="Proline_metab_enzyme"/>
</dbReference>
<reference evidence="4 5" key="1">
    <citation type="submission" date="2017-04" db="EMBL/GenBank/DDBJ databases">
        <title>Comparative genome analysis of Subtercola boreus.</title>
        <authorList>
            <person name="Cho Y.-J."/>
            <person name="Cho A."/>
            <person name="Kim O.-S."/>
            <person name="Lee J.-I."/>
        </authorList>
    </citation>
    <scope>NUCLEOTIDE SEQUENCE [LARGE SCALE GENOMIC DNA]</scope>
    <source>
        <strain evidence="4 5">P28004</strain>
    </source>
</reference>
<evidence type="ECO:0000313" key="5">
    <source>
        <dbReference type="Proteomes" id="UP000257080"/>
    </source>
</evidence>
<dbReference type="InterPro" id="IPR016161">
    <property type="entry name" value="Ald_DH/histidinol_DH"/>
</dbReference>
<dbReference type="GO" id="GO:0010133">
    <property type="term" value="P:L-proline catabolic process to L-glutamate"/>
    <property type="evidence" value="ECO:0007669"/>
    <property type="project" value="TreeGrafter"/>
</dbReference>
<comment type="caution">
    <text evidence="4">The sequence shown here is derived from an EMBL/GenBank/DDBJ whole genome shotgun (WGS) entry which is preliminary data.</text>
</comment>
<feature type="domain" description="Aldehyde dehydrogenase" evidence="3">
    <location>
        <begin position="3"/>
        <end position="144"/>
    </location>
</feature>
<sequence>MTALRAAAADDLAADVGPIIRPASGTTRDALTRLDAGEHWLVEPRPTDESGTLWSPGVRTGVTPLSPFALTAHPAPVLGVVHVSTLEEAIAVQNGSGAALAAGLHSLDPMEVAQWLAGAEASNLVINAAFSGGAGQMDPLDGRRRASVIPFDGNALLQLGDWRAEPGTESADISLAGLDDRVRELLESTIDVLDWRQFDGVRSAALSDQDAWGDVFGAAGVSEPGAEPAVLRYRPVPVVVRLAEGEPLEKLVRVLAAGTRAHASLGVTTALKLPRPLRALLKERRVRVFVENDAAWLERASKVGAGSSRIRMIGGDVRALADALAGSPDVAVFAGEVTGGGRIELLPFLREQTVRAGNAPTSR</sequence>
<dbReference type="EMBL" id="NBXE01000002">
    <property type="protein sequence ID" value="RFA29588.1"/>
    <property type="molecule type" value="Genomic_DNA"/>
</dbReference>
<dbReference type="InterPro" id="IPR016163">
    <property type="entry name" value="Ald_DH_C"/>
</dbReference>
<keyword evidence="2" id="KW-0520">NAD</keyword>
<dbReference type="PANTHER" id="PTHR42862:SF1">
    <property type="entry name" value="DELTA-1-PYRROLINE-5-CARBOXYLATE DEHYDROGENASE 2, ISOFORM A-RELATED"/>
    <property type="match status" value="1"/>
</dbReference>
<gene>
    <name evidence="4" type="ORF">B7R25_00975</name>
</gene>
<evidence type="ECO:0000256" key="1">
    <source>
        <dbReference type="ARBA" id="ARBA00023002"/>
    </source>
</evidence>
<proteinExistence type="predicted"/>
<keyword evidence="1" id="KW-0560">Oxidoreductase</keyword>
<evidence type="ECO:0000313" key="4">
    <source>
        <dbReference type="EMBL" id="RFA29588.1"/>
    </source>
</evidence>
<organism evidence="4 5">
    <name type="scientific">Subtercola boreus</name>
    <dbReference type="NCBI Taxonomy" id="120213"/>
    <lineage>
        <taxon>Bacteria</taxon>
        <taxon>Bacillati</taxon>
        <taxon>Actinomycetota</taxon>
        <taxon>Actinomycetes</taxon>
        <taxon>Micrococcales</taxon>
        <taxon>Microbacteriaceae</taxon>
        <taxon>Subtercola</taxon>
    </lineage>
</organism>
<dbReference type="SUPFAM" id="SSF53720">
    <property type="entry name" value="ALDH-like"/>
    <property type="match status" value="1"/>
</dbReference>
<dbReference type="AlphaFoldDB" id="A0A3E0WEP2"/>
<dbReference type="PANTHER" id="PTHR42862">
    <property type="entry name" value="DELTA-1-PYRROLINE-5-CARBOXYLATE DEHYDROGENASE 1, ISOFORM A-RELATED"/>
    <property type="match status" value="1"/>
</dbReference>
<dbReference type="InterPro" id="IPR015590">
    <property type="entry name" value="Aldehyde_DH_dom"/>
</dbReference>
<evidence type="ECO:0000259" key="3">
    <source>
        <dbReference type="Pfam" id="PF00171"/>
    </source>
</evidence>
<dbReference type="Pfam" id="PF00171">
    <property type="entry name" value="Aldedh"/>
    <property type="match status" value="1"/>
</dbReference>
<evidence type="ECO:0000256" key="2">
    <source>
        <dbReference type="ARBA" id="ARBA00023027"/>
    </source>
</evidence>
<dbReference type="GO" id="GO:0003842">
    <property type="term" value="F:L-glutamate gamma-semialdehyde dehydrogenase activity"/>
    <property type="evidence" value="ECO:0007669"/>
    <property type="project" value="TreeGrafter"/>
</dbReference>
<name>A0A3E0WEP2_9MICO</name>
<dbReference type="GO" id="GO:0009898">
    <property type="term" value="C:cytoplasmic side of plasma membrane"/>
    <property type="evidence" value="ECO:0007669"/>
    <property type="project" value="TreeGrafter"/>
</dbReference>
<accession>A0A3E0WEP2</accession>